<organism evidence="2 3">
    <name type="scientific">Pseudanabaena mucicola FACHB-723</name>
    <dbReference type="NCBI Taxonomy" id="2692860"/>
    <lineage>
        <taxon>Bacteria</taxon>
        <taxon>Bacillati</taxon>
        <taxon>Cyanobacteriota</taxon>
        <taxon>Cyanophyceae</taxon>
        <taxon>Pseudanabaenales</taxon>
        <taxon>Pseudanabaenaceae</taxon>
        <taxon>Pseudanabaena</taxon>
    </lineage>
</organism>
<evidence type="ECO:0000313" key="2">
    <source>
        <dbReference type="EMBL" id="MBD2188882.1"/>
    </source>
</evidence>
<protein>
    <recommendedName>
        <fullName evidence="4">PEP-CTERM sorting domain-containing protein</fullName>
    </recommendedName>
</protein>
<keyword evidence="3" id="KW-1185">Reference proteome</keyword>
<reference evidence="2 3" key="1">
    <citation type="journal article" date="2020" name="ISME J.">
        <title>Comparative genomics reveals insights into cyanobacterial evolution and habitat adaptation.</title>
        <authorList>
            <person name="Chen M.Y."/>
            <person name="Teng W.K."/>
            <person name="Zhao L."/>
            <person name="Hu C.X."/>
            <person name="Zhou Y.K."/>
            <person name="Han B.P."/>
            <person name="Song L.R."/>
            <person name="Shu W.S."/>
        </authorList>
    </citation>
    <scope>NUCLEOTIDE SEQUENCE [LARGE SCALE GENOMIC DNA]</scope>
    <source>
        <strain evidence="2 3">FACHB-723</strain>
    </source>
</reference>
<evidence type="ECO:0000313" key="3">
    <source>
        <dbReference type="Proteomes" id="UP000642094"/>
    </source>
</evidence>
<proteinExistence type="predicted"/>
<evidence type="ECO:0008006" key="4">
    <source>
        <dbReference type="Google" id="ProtNLM"/>
    </source>
</evidence>
<feature type="signal peptide" evidence="1">
    <location>
        <begin position="1"/>
        <end position="24"/>
    </location>
</feature>
<name>A0ABR7ZY98_9CYAN</name>
<dbReference type="RefSeq" id="WP_190403725.1">
    <property type="nucleotide sequence ID" value="NZ_JACJQB010000024.1"/>
</dbReference>
<evidence type="ECO:0000256" key="1">
    <source>
        <dbReference type="SAM" id="SignalP"/>
    </source>
</evidence>
<comment type="caution">
    <text evidence="2">The sequence shown here is derived from an EMBL/GenBank/DDBJ whole genome shotgun (WGS) entry which is preliminary data.</text>
</comment>
<accession>A0ABR7ZY98</accession>
<sequence>MKFSLSSSLSFLGTAAIATTVATAAVVSAPVAVNAATFTFGNIFKKTTPPTPADDQNGITDGIATQFTFEVLADTGTTSKWIFHNNGLTTSHIAQIYIDWTSALGVSQLNAPGTTPQTVEVSGPPSKPKTTIVDNVLFKIGSGNLPQANGNTNFVADRALDADKPGSDKQGIDVGESLAVIFSGGSAAAIEEALNKGELRVGIHVQGIKIGRNDYSDSYINLPNKPTKPVPVPGFLLGVMAAGALGGTRLLKNKKKDTQTTTV</sequence>
<dbReference type="Proteomes" id="UP000642094">
    <property type="component" value="Unassembled WGS sequence"/>
</dbReference>
<feature type="chain" id="PRO_5045637184" description="PEP-CTERM sorting domain-containing protein" evidence="1">
    <location>
        <begin position="25"/>
        <end position="263"/>
    </location>
</feature>
<gene>
    <name evidence="2" type="ORF">H6F41_12100</name>
</gene>
<dbReference type="EMBL" id="JACJQB010000024">
    <property type="protein sequence ID" value="MBD2188882.1"/>
    <property type="molecule type" value="Genomic_DNA"/>
</dbReference>
<keyword evidence="1" id="KW-0732">Signal</keyword>